<reference evidence="3" key="1">
    <citation type="submission" date="2016-10" db="EMBL/GenBank/DDBJ databases">
        <authorList>
            <person name="Varghese N."/>
            <person name="Submissions S."/>
        </authorList>
    </citation>
    <scope>NUCLEOTIDE SEQUENCE [LARGE SCALE GENOMIC DNA]</scope>
    <source>
        <strain evidence="3">CGMCC 4.5579</strain>
    </source>
</reference>
<feature type="transmembrane region" description="Helical" evidence="1">
    <location>
        <begin position="90"/>
        <end position="107"/>
    </location>
</feature>
<dbReference type="AlphaFoldDB" id="A0A1I5WJQ8"/>
<feature type="transmembrane region" description="Helical" evidence="1">
    <location>
        <begin position="141"/>
        <end position="163"/>
    </location>
</feature>
<accession>A0A1I5WJQ8</accession>
<gene>
    <name evidence="2" type="ORF">SAMN05421810_105143</name>
</gene>
<proteinExistence type="predicted"/>
<protein>
    <submittedName>
        <fullName evidence="2">Uncharacterized protein</fullName>
    </submittedName>
</protein>
<name>A0A1I5WJQ8_9PSEU</name>
<evidence type="ECO:0000256" key="1">
    <source>
        <dbReference type="SAM" id="Phobius"/>
    </source>
</evidence>
<dbReference type="EMBL" id="FOWW01000005">
    <property type="protein sequence ID" value="SFQ19900.1"/>
    <property type="molecule type" value="Genomic_DNA"/>
</dbReference>
<keyword evidence="3" id="KW-1185">Reference proteome</keyword>
<evidence type="ECO:0000313" key="2">
    <source>
        <dbReference type="EMBL" id="SFQ19900.1"/>
    </source>
</evidence>
<sequence>MGSGAGRDPLAVTEKELAHARDWLARRGASGYPPSGLLAARLAARARARQLEILLLTGVGLLVIGWALLVEVIDFSLELGPGGTELRGPLEMSVAYLLLTVVVWLAYQRQLAAERRIAEALPRRAAHSARHGVAEVVGRRWLSAGAVTYLGGVTVGLGLAILTDAQANRVVGLVVAAGTLVFAALDAVLTAKAVRRPAFAEDEASLRVDDLLRTADARRVPPFPLVVAAVAALNAVVTPAAMWALLGYAAVGALAWLPAALERPGRRDAVVGAAG</sequence>
<dbReference type="RefSeq" id="WP_092531026.1">
    <property type="nucleotide sequence ID" value="NZ_SOEP01000005.1"/>
</dbReference>
<feature type="transmembrane region" description="Helical" evidence="1">
    <location>
        <begin position="169"/>
        <end position="189"/>
    </location>
</feature>
<feature type="transmembrane region" description="Helical" evidence="1">
    <location>
        <begin position="220"/>
        <end position="237"/>
    </location>
</feature>
<organism evidence="2 3">
    <name type="scientific">Amycolatopsis arida</name>
    <dbReference type="NCBI Taxonomy" id="587909"/>
    <lineage>
        <taxon>Bacteria</taxon>
        <taxon>Bacillati</taxon>
        <taxon>Actinomycetota</taxon>
        <taxon>Actinomycetes</taxon>
        <taxon>Pseudonocardiales</taxon>
        <taxon>Pseudonocardiaceae</taxon>
        <taxon>Amycolatopsis</taxon>
    </lineage>
</organism>
<evidence type="ECO:0000313" key="3">
    <source>
        <dbReference type="Proteomes" id="UP000198727"/>
    </source>
</evidence>
<keyword evidence="1" id="KW-0472">Membrane</keyword>
<feature type="transmembrane region" description="Helical" evidence="1">
    <location>
        <begin position="51"/>
        <end position="70"/>
    </location>
</feature>
<dbReference type="STRING" id="587909.SAMN05421810_105143"/>
<keyword evidence="1" id="KW-1133">Transmembrane helix</keyword>
<keyword evidence="1" id="KW-0812">Transmembrane</keyword>
<dbReference type="Proteomes" id="UP000198727">
    <property type="component" value="Unassembled WGS sequence"/>
</dbReference>